<dbReference type="AlphaFoldDB" id="A0A934NDD0"/>
<dbReference type="CDD" id="cd06346">
    <property type="entry name" value="PBP1_ABC_ligand_binding-like"/>
    <property type="match status" value="1"/>
</dbReference>
<name>A0A934NDD0_9BACT</name>
<dbReference type="Pfam" id="PF13458">
    <property type="entry name" value="Peripla_BP_6"/>
    <property type="match status" value="1"/>
</dbReference>
<dbReference type="SUPFAM" id="SSF53822">
    <property type="entry name" value="Periplasmic binding protein-like I"/>
    <property type="match status" value="1"/>
</dbReference>
<dbReference type="InterPro" id="IPR028082">
    <property type="entry name" value="Peripla_BP_I"/>
</dbReference>
<sequence length="384" mass="39795">MVLPFTGDLATYGPSLDKSARMAVTMVNDALKKDGIDVTAQVVGSEDDQTTPAAGVEAATKVVKTEGAQVVVGSMSSGVTLAIAQSVAIPNNVLLVTPTSSDPALTTLKGKNQLVWRIYPSDLLQGAALAQAMGDTFGKNATINVGARNDAFGTALAQEFERAWRAGGGKIGQEVIYNTNQASFDADALKLASGNPTAWVIADFPPTFAKMGPALVRTGQWAPAKTLMTEAMDNNDALNQIGAPATDGLRGTAGSAPAGASADAFEAAFKAANPGAKFTSFEGTSFDAVVLASLAAVKAGSADPSKIKLQMRAVSGPSGDKFGWQQLPDAFKAAQQGKSINYQGAWGQMAFDKNGDPTAATYVLWQHQAGQTTNLKTFPFGRPR</sequence>
<dbReference type="EMBL" id="JAEKNQ010000024">
    <property type="protein sequence ID" value="MBJ7602809.1"/>
    <property type="molecule type" value="Genomic_DNA"/>
</dbReference>
<dbReference type="PANTHER" id="PTHR30483:SF6">
    <property type="entry name" value="PERIPLASMIC BINDING PROTEIN OF ABC TRANSPORTER FOR NATURAL AMINO ACIDS"/>
    <property type="match status" value="1"/>
</dbReference>
<proteinExistence type="inferred from homology"/>
<dbReference type="Proteomes" id="UP000620075">
    <property type="component" value="Unassembled WGS sequence"/>
</dbReference>
<gene>
    <name evidence="4" type="ORF">JF888_06400</name>
</gene>
<reference evidence="4 5" key="1">
    <citation type="submission" date="2020-10" db="EMBL/GenBank/DDBJ databases">
        <title>Ca. Dormibacterota MAGs.</title>
        <authorList>
            <person name="Montgomery K."/>
        </authorList>
    </citation>
    <scope>NUCLEOTIDE SEQUENCE [LARGE SCALE GENOMIC DNA]</scope>
    <source>
        <strain evidence="4">SC8811_S16_3</strain>
    </source>
</reference>
<dbReference type="PANTHER" id="PTHR30483">
    <property type="entry name" value="LEUCINE-SPECIFIC-BINDING PROTEIN"/>
    <property type="match status" value="1"/>
</dbReference>
<evidence type="ECO:0000256" key="1">
    <source>
        <dbReference type="ARBA" id="ARBA00010062"/>
    </source>
</evidence>
<feature type="domain" description="Leucine-binding protein" evidence="3">
    <location>
        <begin position="1"/>
        <end position="315"/>
    </location>
</feature>
<accession>A0A934NDD0</accession>
<protein>
    <submittedName>
        <fullName evidence="4">ABC transporter substrate-binding protein</fullName>
    </submittedName>
</protein>
<evidence type="ECO:0000256" key="2">
    <source>
        <dbReference type="ARBA" id="ARBA00022729"/>
    </source>
</evidence>
<evidence type="ECO:0000259" key="3">
    <source>
        <dbReference type="Pfam" id="PF13458"/>
    </source>
</evidence>
<comment type="similarity">
    <text evidence="1">Belongs to the leucine-binding protein family.</text>
</comment>
<keyword evidence="2" id="KW-0732">Signal</keyword>
<evidence type="ECO:0000313" key="4">
    <source>
        <dbReference type="EMBL" id="MBJ7602809.1"/>
    </source>
</evidence>
<dbReference type="InterPro" id="IPR051010">
    <property type="entry name" value="BCAA_transport"/>
</dbReference>
<dbReference type="Gene3D" id="3.40.50.2300">
    <property type="match status" value="2"/>
</dbReference>
<comment type="caution">
    <text evidence="4">The sequence shown here is derived from an EMBL/GenBank/DDBJ whole genome shotgun (WGS) entry which is preliminary data.</text>
</comment>
<evidence type="ECO:0000313" key="5">
    <source>
        <dbReference type="Proteomes" id="UP000620075"/>
    </source>
</evidence>
<organism evidence="4 5">
    <name type="scientific">Candidatus Dormiibacter inghamiae</name>
    <dbReference type="NCBI Taxonomy" id="3127013"/>
    <lineage>
        <taxon>Bacteria</taxon>
        <taxon>Bacillati</taxon>
        <taxon>Candidatus Dormiibacterota</taxon>
        <taxon>Candidatus Dormibacteria</taxon>
        <taxon>Candidatus Dormibacterales</taxon>
        <taxon>Candidatus Dormibacteraceae</taxon>
        <taxon>Candidatus Dormiibacter</taxon>
    </lineage>
</organism>
<dbReference type="InterPro" id="IPR028081">
    <property type="entry name" value="Leu-bd"/>
</dbReference>